<dbReference type="Gene3D" id="2.160.20.10">
    <property type="entry name" value="Single-stranded right-handed beta-helix, Pectin lyase-like"/>
    <property type="match status" value="1"/>
</dbReference>
<dbReference type="EC" id="4.2.2.2" evidence="5"/>
<comment type="subcellular location">
    <subcellularLocation>
        <location evidence="3">Secreted</location>
    </subcellularLocation>
</comment>
<organism evidence="13 14">
    <name type="scientific">Meloidogyne hapla</name>
    <name type="common">Root-knot nematode worm</name>
    <dbReference type="NCBI Taxonomy" id="6305"/>
    <lineage>
        <taxon>Eukaryota</taxon>
        <taxon>Metazoa</taxon>
        <taxon>Ecdysozoa</taxon>
        <taxon>Nematoda</taxon>
        <taxon>Chromadorea</taxon>
        <taxon>Rhabditida</taxon>
        <taxon>Tylenchina</taxon>
        <taxon>Tylenchomorpha</taxon>
        <taxon>Tylenchoidea</taxon>
        <taxon>Meloidogynidae</taxon>
        <taxon>Meloidogyninae</taxon>
        <taxon>Meloidogyne</taxon>
    </lineage>
</organism>
<dbReference type="PANTHER" id="PTHR33407">
    <property type="entry name" value="PECTATE LYASE F-RELATED"/>
    <property type="match status" value="1"/>
</dbReference>
<dbReference type="InterPro" id="IPR004898">
    <property type="entry name" value="Pectate_lyase_PlyH/PlyE-like"/>
</dbReference>
<keyword evidence="9" id="KW-0456">Lyase</keyword>
<comment type="cofactor">
    <cofactor evidence="2">
        <name>Ca(2+)</name>
        <dbReference type="ChEBI" id="CHEBI:29108"/>
    </cofactor>
</comment>
<feature type="signal peptide" evidence="12">
    <location>
        <begin position="1"/>
        <end position="19"/>
    </location>
</feature>
<evidence type="ECO:0000256" key="11">
    <source>
        <dbReference type="ARBA" id="ARBA00039895"/>
    </source>
</evidence>
<dbReference type="AlphaFoldDB" id="A0A1I8BM97"/>
<evidence type="ECO:0000256" key="6">
    <source>
        <dbReference type="ARBA" id="ARBA00022525"/>
    </source>
</evidence>
<evidence type="ECO:0000256" key="12">
    <source>
        <dbReference type="SAM" id="SignalP"/>
    </source>
</evidence>
<dbReference type="GO" id="GO:0005576">
    <property type="term" value="C:extracellular region"/>
    <property type="evidence" value="ECO:0007669"/>
    <property type="project" value="UniProtKB-SubCell"/>
</dbReference>
<dbReference type="Proteomes" id="UP000095281">
    <property type="component" value="Unplaced"/>
</dbReference>
<reference evidence="14" key="1">
    <citation type="submission" date="2016-11" db="UniProtKB">
        <authorList>
            <consortium name="WormBaseParasite"/>
        </authorList>
    </citation>
    <scope>IDENTIFICATION</scope>
</reference>
<evidence type="ECO:0000256" key="4">
    <source>
        <dbReference type="ARBA" id="ARBA00006463"/>
    </source>
</evidence>
<evidence type="ECO:0000313" key="13">
    <source>
        <dbReference type="Proteomes" id="UP000095281"/>
    </source>
</evidence>
<dbReference type="GO" id="GO:0045490">
    <property type="term" value="P:pectin catabolic process"/>
    <property type="evidence" value="ECO:0007669"/>
    <property type="project" value="TreeGrafter"/>
</dbReference>
<comment type="function">
    <text evidence="10">Pectinolytic enzyme consist of four classes of enzymes: pectin lyase, polygalacturonase, pectin methylesterase and rhamnogalacturonase. Among pectinolytic enzymes, pectin lyase is the most important in depolymerization of pectin, since it cleaves internal glycosidic bonds of highly methylated pectins. Favors pectate, the anion, over pectin, the methyl ester.</text>
</comment>
<evidence type="ECO:0000256" key="1">
    <source>
        <dbReference type="ARBA" id="ARBA00000695"/>
    </source>
</evidence>
<dbReference type="WBParaSite" id="MhA1_Contig338.frz3.gene37">
    <property type="protein sequence ID" value="MhA1_Contig338.frz3.gene37"/>
    <property type="gene ID" value="MhA1_Contig338.frz3.gene37"/>
</dbReference>
<name>A0A1I8BM97_MELHA</name>
<comment type="catalytic activity">
    <reaction evidence="1">
        <text>Eliminative cleavage of (1-&gt;4)-alpha-D-galacturonan to give oligosaccharides with 4-deoxy-alpha-D-galact-4-enuronosyl groups at their non-reducing ends.</text>
        <dbReference type="EC" id="4.2.2.2"/>
    </reaction>
</comment>
<keyword evidence="6" id="KW-0964">Secreted</keyword>
<dbReference type="GO" id="GO:0030570">
    <property type="term" value="F:pectate lyase activity"/>
    <property type="evidence" value="ECO:0007669"/>
    <property type="project" value="UniProtKB-EC"/>
</dbReference>
<keyword evidence="7 12" id="KW-0732">Signal</keyword>
<evidence type="ECO:0000256" key="8">
    <source>
        <dbReference type="ARBA" id="ARBA00022837"/>
    </source>
</evidence>
<keyword evidence="8" id="KW-0106">Calcium</keyword>
<dbReference type="PANTHER" id="PTHR33407:SF9">
    <property type="entry name" value="PECTATE LYASE F-RELATED"/>
    <property type="match status" value="1"/>
</dbReference>
<dbReference type="SUPFAM" id="SSF51126">
    <property type="entry name" value="Pectin lyase-like"/>
    <property type="match status" value="1"/>
</dbReference>
<protein>
    <recommendedName>
        <fullName evidence="11">Probable pectate lyase F</fullName>
        <ecNumber evidence="5">4.2.2.2</ecNumber>
    </recommendedName>
</protein>
<evidence type="ECO:0000256" key="9">
    <source>
        <dbReference type="ARBA" id="ARBA00023239"/>
    </source>
</evidence>
<evidence type="ECO:0000256" key="10">
    <source>
        <dbReference type="ARBA" id="ARBA00025679"/>
    </source>
</evidence>
<dbReference type="Pfam" id="PF03211">
    <property type="entry name" value="Pectate_lyase"/>
    <property type="match status" value="1"/>
</dbReference>
<feature type="chain" id="PRO_5009315940" description="Probable pectate lyase F" evidence="12">
    <location>
        <begin position="20"/>
        <end position="280"/>
    </location>
</feature>
<dbReference type="InterPro" id="IPR011050">
    <property type="entry name" value="Pectin_lyase_fold/virulence"/>
</dbReference>
<accession>A0A1I8BM97</accession>
<evidence type="ECO:0000256" key="5">
    <source>
        <dbReference type="ARBA" id="ARBA00012272"/>
    </source>
</evidence>
<comment type="similarity">
    <text evidence="4">Belongs to the polysaccharide lyase 3 family.</text>
</comment>
<keyword evidence="13" id="KW-1185">Reference proteome</keyword>
<dbReference type="InterPro" id="IPR012334">
    <property type="entry name" value="Pectin_lyas_fold"/>
</dbReference>
<sequence length="280" mass="30680">MLHLILSFFCLFMPSIALALNTKGATFCKFPTPSKTITTSKTYFINNHTDFKMQRIIFNGQKGTCNPKIPKQWDSVIVIQDGGSVSNLILGESPDGTAADINCMGSCTLTNVWWEKVCWRAASFRSTTEYNRKLTNHIQDSTQFTYIVDGGGALDGFQKVFDQSGPGKTIVKNFCAANCSIGLRSCGDCGKQFQRDMTITDSKFMGPGLVIVGANQQYKDKITLRNIQVYGYNNPATKTAFACVETVPNAKNPWAFAYIPGMAGTSVSCKYPASAVKVIN</sequence>
<proteinExistence type="inferred from homology"/>
<evidence type="ECO:0000256" key="7">
    <source>
        <dbReference type="ARBA" id="ARBA00022729"/>
    </source>
</evidence>
<evidence type="ECO:0000256" key="2">
    <source>
        <dbReference type="ARBA" id="ARBA00001913"/>
    </source>
</evidence>
<evidence type="ECO:0000256" key="3">
    <source>
        <dbReference type="ARBA" id="ARBA00004613"/>
    </source>
</evidence>
<evidence type="ECO:0000313" key="14">
    <source>
        <dbReference type="WBParaSite" id="MhA1_Contig338.frz3.gene37"/>
    </source>
</evidence>